<dbReference type="Pfam" id="PF00005">
    <property type="entry name" value="ABC_tran"/>
    <property type="match status" value="1"/>
</dbReference>
<gene>
    <name evidence="10" type="ORF">COX18_02980</name>
</gene>
<sequence>MIKTKELTKHFGQIKAVDTLNLHIKQGEIFGLLGPNGAGKTTTVRMLNTLTLPTSGMAEINGLDVVREANKVKQIIGVCPQELNLDRELTACENLRIHGLLYRMQAIEERITELLEWCGLSSRAHNLLNTFSGGMQRRLLVTRSIMHRPKVLFLDEPTVGLDPQVRRQIWNLIRDLKRQGVTILLTTHYIEEAELLCQRVGILSYGKLIALGTPEELKSKVGHFVVESIDDGVTNYRLFDSREEAYKFAEERTDDVLIRESNLEDVFIKLTGERIEK</sequence>
<evidence type="ECO:0000256" key="7">
    <source>
        <dbReference type="ARBA" id="ARBA00022967"/>
    </source>
</evidence>
<dbReference type="InterPro" id="IPR003593">
    <property type="entry name" value="AAA+_ATPase"/>
</dbReference>
<evidence type="ECO:0000313" key="11">
    <source>
        <dbReference type="Proteomes" id="UP000231067"/>
    </source>
</evidence>
<evidence type="ECO:0000256" key="4">
    <source>
        <dbReference type="ARBA" id="ARBA00022475"/>
    </source>
</evidence>
<dbReference type="InterPro" id="IPR003439">
    <property type="entry name" value="ABC_transporter-like_ATP-bd"/>
</dbReference>
<dbReference type="EMBL" id="PCSH01000054">
    <property type="protein sequence ID" value="PIP41566.1"/>
    <property type="molecule type" value="Genomic_DNA"/>
</dbReference>
<comment type="caution">
    <text evidence="10">The sequence shown here is derived from an EMBL/GenBank/DDBJ whole genome shotgun (WGS) entry which is preliminary data.</text>
</comment>
<dbReference type="FunFam" id="3.40.50.300:FF:000589">
    <property type="entry name" value="ABC transporter, ATP-binding subunit"/>
    <property type="match status" value="1"/>
</dbReference>
<keyword evidence="3" id="KW-0813">Transport</keyword>
<dbReference type="GO" id="GO:0005886">
    <property type="term" value="C:plasma membrane"/>
    <property type="evidence" value="ECO:0007669"/>
    <property type="project" value="UniProtKB-SubCell"/>
</dbReference>
<dbReference type="PANTHER" id="PTHR42711:SF5">
    <property type="entry name" value="ABC TRANSPORTER ATP-BINDING PROTEIN NATA"/>
    <property type="match status" value="1"/>
</dbReference>
<dbReference type="SMART" id="SM00382">
    <property type="entry name" value="AAA"/>
    <property type="match status" value="1"/>
</dbReference>
<dbReference type="GO" id="GO:0005524">
    <property type="term" value="F:ATP binding"/>
    <property type="evidence" value="ECO:0007669"/>
    <property type="project" value="UniProtKB-KW"/>
</dbReference>
<dbReference type="PANTHER" id="PTHR42711">
    <property type="entry name" value="ABC TRANSPORTER ATP-BINDING PROTEIN"/>
    <property type="match status" value="1"/>
</dbReference>
<comment type="subcellular location">
    <subcellularLocation>
        <location evidence="1">Cell membrane</location>
    </subcellularLocation>
</comment>
<keyword evidence="7" id="KW-1278">Translocase</keyword>
<evidence type="ECO:0000256" key="8">
    <source>
        <dbReference type="ARBA" id="ARBA00023136"/>
    </source>
</evidence>
<dbReference type="SUPFAM" id="SSF52540">
    <property type="entry name" value="P-loop containing nucleoside triphosphate hydrolases"/>
    <property type="match status" value="1"/>
</dbReference>
<keyword evidence="8" id="KW-0472">Membrane</keyword>
<name>A0A2H0A833_9BACT</name>
<accession>A0A2H0A833</accession>
<dbReference type="Gene3D" id="3.40.50.300">
    <property type="entry name" value="P-loop containing nucleotide triphosphate hydrolases"/>
    <property type="match status" value="1"/>
</dbReference>
<evidence type="ECO:0000256" key="6">
    <source>
        <dbReference type="ARBA" id="ARBA00022840"/>
    </source>
</evidence>
<dbReference type="AlphaFoldDB" id="A0A2H0A833"/>
<organism evidence="10 11">
    <name type="scientific">Candidatus Desantisbacteria bacterium CG23_combo_of_CG06-09_8_20_14_all_40_23</name>
    <dbReference type="NCBI Taxonomy" id="1974550"/>
    <lineage>
        <taxon>Bacteria</taxon>
        <taxon>Candidatus Desantisiibacteriota</taxon>
    </lineage>
</organism>
<evidence type="ECO:0000256" key="2">
    <source>
        <dbReference type="ARBA" id="ARBA00005417"/>
    </source>
</evidence>
<proteinExistence type="inferred from homology"/>
<reference evidence="10 11" key="1">
    <citation type="submission" date="2017-09" db="EMBL/GenBank/DDBJ databases">
        <title>Depth-based differentiation of microbial function through sediment-hosted aquifers and enrichment of novel symbionts in the deep terrestrial subsurface.</title>
        <authorList>
            <person name="Probst A.J."/>
            <person name="Ladd B."/>
            <person name="Jarett J.K."/>
            <person name="Geller-Mcgrath D.E."/>
            <person name="Sieber C.M."/>
            <person name="Emerson J.B."/>
            <person name="Anantharaman K."/>
            <person name="Thomas B.C."/>
            <person name="Malmstrom R."/>
            <person name="Stieglmeier M."/>
            <person name="Klingl A."/>
            <person name="Woyke T."/>
            <person name="Ryan C.M."/>
            <person name="Banfield J.F."/>
        </authorList>
    </citation>
    <scope>NUCLEOTIDE SEQUENCE [LARGE SCALE GENOMIC DNA]</scope>
    <source>
        <strain evidence="10">CG23_combo_of_CG06-09_8_20_14_all_40_23</strain>
    </source>
</reference>
<comment type="similarity">
    <text evidence="2">Belongs to the ABC transporter superfamily.</text>
</comment>
<keyword evidence="5" id="KW-0547">Nucleotide-binding</keyword>
<dbReference type="PROSITE" id="PS50893">
    <property type="entry name" value="ABC_TRANSPORTER_2"/>
    <property type="match status" value="1"/>
</dbReference>
<evidence type="ECO:0000256" key="3">
    <source>
        <dbReference type="ARBA" id="ARBA00022448"/>
    </source>
</evidence>
<dbReference type="InterPro" id="IPR027417">
    <property type="entry name" value="P-loop_NTPase"/>
</dbReference>
<evidence type="ECO:0000256" key="5">
    <source>
        <dbReference type="ARBA" id="ARBA00022741"/>
    </source>
</evidence>
<dbReference type="Proteomes" id="UP000231067">
    <property type="component" value="Unassembled WGS sequence"/>
</dbReference>
<feature type="domain" description="ABC transporter" evidence="9">
    <location>
        <begin position="2"/>
        <end position="230"/>
    </location>
</feature>
<evidence type="ECO:0000313" key="10">
    <source>
        <dbReference type="EMBL" id="PIP41566.1"/>
    </source>
</evidence>
<dbReference type="GO" id="GO:0016887">
    <property type="term" value="F:ATP hydrolysis activity"/>
    <property type="evidence" value="ECO:0007669"/>
    <property type="project" value="InterPro"/>
</dbReference>
<keyword evidence="4" id="KW-1003">Cell membrane</keyword>
<dbReference type="InterPro" id="IPR050763">
    <property type="entry name" value="ABC_transporter_ATP-binding"/>
</dbReference>
<evidence type="ECO:0000259" key="9">
    <source>
        <dbReference type="PROSITE" id="PS50893"/>
    </source>
</evidence>
<protein>
    <submittedName>
        <fullName evidence="10">Multidrug ABC transporter ATP-binding protein</fullName>
    </submittedName>
</protein>
<evidence type="ECO:0000256" key="1">
    <source>
        <dbReference type="ARBA" id="ARBA00004236"/>
    </source>
</evidence>
<keyword evidence="6 10" id="KW-0067">ATP-binding</keyword>